<comment type="caution">
    <text evidence="2">The sequence shown here is derived from an EMBL/GenBank/DDBJ whole genome shotgun (WGS) entry which is preliminary data.</text>
</comment>
<dbReference type="InterPro" id="IPR000835">
    <property type="entry name" value="HTH_MarR-typ"/>
</dbReference>
<reference evidence="2 3" key="1">
    <citation type="journal article" date="2015" name="Geomicrobiol. J.">
        <title>Caldisalinibacter kiritimatiensis gen. nov., sp. nov., a moderately thermohalophilic thiosulfate-reducing bacterium from a hypersaline microbial mat.</title>
        <authorList>
            <person name="Ben Hania W."/>
            <person name="Joseph M."/>
            <person name="Fiebig A."/>
            <person name="Bunk B."/>
            <person name="Klenk H.-P."/>
            <person name="Fardeau M.-L."/>
            <person name="Spring S."/>
        </authorList>
    </citation>
    <scope>NUCLEOTIDE SEQUENCE [LARGE SCALE GENOMIC DNA]</scope>
    <source>
        <strain evidence="2 3">L21-TH-D2</strain>
    </source>
</reference>
<dbReference type="InterPro" id="IPR036388">
    <property type="entry name" value="WH-like_DNA-bd_sf"/>
</dbReference>
<dbReference type="Proteomes" id="UP000013378">
    <property type="component" value="Unassembled WGS sequence"/>
</dbReference>
<name>R1CCG2_9FIRM</name>
<dbReference type="eggNOG" id="COG1846">
    <property type="taxonomic scope" value="Bacteria"/>
</dbReference>
<dbReference type="GO" id="GO:0003700">
    <property type="term" value="F:DNA-binding transcription factor activity"/>
    <property type="evidence" value="ECO:0007669"/>
    <property type="project" value="InterPro"/>
</dbReference>
<sequence length="87" mass="10346">MGTSRQNVKQLAVKLQQKGFLAIDKDKKDSRALRLKLTQKNQWFWKKREEKDRNFIINLFKNLSEEEVSVMYDVVNKLLDKVEEMGS</sequence>
<dbReference type="PROSITE" id="PS50995">
    <property type="entry name" value="HTH_MARR_2"/>
    <property type="match status" value="1"/>
</dbReference>
<accession>R1CCG2</accession>
<dbReference type="PRINTS" id="PR00598">
    <property type="entry name" value="HTHMARR"/>
</dbReference>
<dbReference type="AlphaFoldDB" id="R1CCG2"/>
<gene>
    <name evidence="2" type="ORF">L21TH_1985</name>
</gene>
<evidence type="ECO:0000313" key="2">
    <source>
        <dbReference type="EMBL" id="EOC99974.1"/>
    </source>
</evidence>
<dbReference type="InterPro" id="IPR036390">
    <property type="entry name" value="WH_DNA-bd_sf"/>
</dbReference>
<dbReference type="SUPFAM" id="SSF46785">
    <property type="entry name" value="Winged helix' DNA-binding domain"/>
    <property type="match status" value="1"/>
</dbReference>
<keyword evidence="3" id="KW-1185">Reference proteome</keyword>
<protein>
    <submittedName>
        <fullName evidence="2">Transcriptional regulator, MarR family</fullName>
    </submittedName>
</protein>
<dbReference type="EMBL" id="ARZA01000220">
    <property type="protein sequence ID" value="EOC99974.1"/>
    <property type="molecule type" value="Genomic_DNA"/>
</dbReference>
<evidence type="ECO:0000259" key="1">
    <source>
        <dbReference type="PROSITE" id="PS50995"/>
    </source>
</evidence>
<dbReference type="Gene3D" id="1.10.10.10">
    <property type="entry name" value="Winged helix-like DNA-binding domain superfamily/Winged helix DNA-binding domain"/>
    <property type="match status" value="1"/>
</dbReference>
<proteinExistence type="predicted"/>
<dbReference type="STRING" id="1304284.L21TH_1985"/>
<feature type="domain" description="HTH marR-type" evidence="1">
    <location>
        <begin position="1"/>
        <end position="80"/>
    </location>
</feature>
<organism evidence="2 3">
    <name type="scientific">Caldisalinibacter kiritimatiensis</name>
    <dbReference type="NCBI Taxonomy" id="1304284"/>
    <lineage>
        <taxon>Bacteria</taxon>
        <taxon>Bacillati</taxon>
        <taxon>Bacillota</taxon>
        <taxon>Tissierellia</taxon>
        <taxon>Tissierellales</taxon>
        <taxon>Thermohalobacteraceae</taxon>
        <taxon>Caldisalinibacter</taxon>
    </lineage>
</organism>
<evidence type="ECO:0000313" key="3">
    <source>
        <dbReference type="Proteomes" id="UP000013378"/>
    </source>
</evidence>